<keyword evidence="5" id="KW-0411">Iron-sulfur</keyword>
<evidence type="ECO:0000256" key="4">
    <source>
        <dbReference type="ARBA" id="ARBA00023004"/>
    </source>
</evidence>
<evidence type="ECO:0000256" key="2">
    <source>
        <dbReference type="ARBA" id="ARBA00022723"/>
    </source>
</evidence>
<dbReference type="GO" id="GO:0005506">
    <property type="term" value="F:iron ion binding"/>
    <property type="evidence" value="ECO:0007669"/>
    <property type="project" value="InterPro"/>
</dbReference>
<protein>
    <submittedName>
        <fullName evidence="8">Phenoxybenzoate dioxygenase subunit alpha</fullName>
        <ecNumber evidence="8">1.14.12.-</ecNumber>
    </submittedName>
</protein>
<dbReference type="PROSITE" id="PS00570">
    <property type="entry name" value="RING_HYDROXYL_ALPHA"/>
    <property type="match status" value="1"/>
</dbReference>
<dbReference type="GO" id="GO:0051213">
    <property type="term" value="F:dioxygenase activity"/>
    <property type="evidence" value="ECO:0007669"/>
    <property type="project" value="UniProtKB-KW"/>
</dbReference>
<dbReference type="RefSeq" id="WP_246013385.1">
    <property type="nucleotide sequence ID" value="NZ_UWPJ01000034.1"/>
</dbReference>
<dbReference type="EMBL" id="UWPJ01000034">
    <property type="protein sequence ID" value="VCU72027.1"/>
    <property type="molecule type" value="Genomic_DNA"/>
</dbReference>
<evidence type="ECO:0000256" key="1">
    <source>
        <dbReference type="ARBA" id="ARBA00022714"/>
    </source>
</evidence>
<dbReference type="Gene3D" id="3.90.380.10">
    <property type="entry name" value="Naphthalene 1,2-dioxygenase Alpha Subunit, Chain A, domain 1"/>
    <property type="match status" value="1"/>
</dbReference>
<dbReference type="Gene3D" id="2.102.10.10">
    <property type="entry name" value="Rieske [2Fe-2S] iron-sulphur domain"/>
    <property type="match status" value="1"/>
</dbReference>
<keyword evidence="4" id="KW-0408">Iron</keyword>
<dbReference type="GO" id="GO:0051537">
    <property type="term" value="F:2 iron, 2 sulfur cluster binding"/>
    <property type="evidence" value="ECO:0007669"/>
    <property type="project" value="UniProtKB-KW"/>
</dbReference>
<keyword evidence="9" id="KW-1185">Reference proteome</keyword>
<evidence type="ECO:0000313" key="9">
    <source>
        <dbReference type="Proteomes" id="UP000277294"/>
    </source>
</evidence>
<dbReference type="Pfam" id="PF19301">
    <property type="entry name" value="LigXa_C"/>
    <property type="match status" value="1"/>
</dbReference>
<evidence type="ECO:0000256" key="3">
    <source>
        <dbReference type="ARBA" id="ARBA00023002"/>
    </source>
</evidence>
<dbReference type="PANTHER" id="PTHR21266:SF59">
    <property type="entry name" value="BLR4922 PROTEIN"/>
    <property type="match status" value="1"/>
</dbReference>
<dbReference type="Pfam" id="PF00355">
    <property type="entry name" value="Rieske"/>
    <property type="match status" value="1"/>
</dbReference>
<dbReference type="InterPro" id="IPR045623">
    <property type="entry name" value="LigXa_C"/>
</dbReference>
<keyword evidence="8" id="KW-0223">Dioxygenase</keyword>
<evidence type="ECO:0000313" key="8">
    <source>
        <dbReference type="EMBL" id="VCU72027.1"/>
    </source>
</evidence>
<dbReference type="SUPFAM" id="SSF50022">
    <property type="entry name" value="ISP domain"/>
    <property type="match status" value="1"/>
</dbReference>
<keyword evidence="1" id="KW-0001">2Fe-2S</keyword>
<reference evidence="8 9" key="1">
    <citation type="submission" date="2018-10" db="EMBL/GenBank/DDBJ databases">
        <authorList>
            <person name="Criscuolo A."/>
        </authorList>
    </citation>
    <scope>NUCLEOTIDE SEQUENCE [LARGE SCALE GENOMIC DNA]</scope>
    <source>
        <strain evidence="8">DnA1</strain>
    </source>
</reference>
<dbReference type="AlphaFoldDB" id="A0A3P4B6W8"/>
<dbReference type="InterPro" id="IPR050584">
    <property type="entry name" value="Cholesterol_7-desaturase"/>
</dbReference>
<evidence type="ECO:0000256" key="6">
    <source>
        <dbReference type="SAM" id="MobiDB-lite"/>
    </source>
</evidence>
<name>A0A3P4B6W8_9BURK</name>
<feature type="region of interest" description="Disordered" evidence="6">
    <location>
        <begin position="370"/>
        <end position="390"/>
    </location>
</feature>
<keyword evidence="3 8" id="KW-0560">Oxidoreductase</keyword>
<sequence>MTYTVDDLRTVRKMHNDKKSLVEVAAGTPMGRLLRQFWHPVALSRSVEPGKAVSIRILDEDLTLYRGEGGEPHVVGARCAHRGTLMHTGWVEGEHIRCIYHGWLYDASGKCVERPAETTAGSAGIGGYPALDYGGLVFAYFGSAPAPEFSLPRKEILETAERATFARKEQWPCNWFQMIENSMDATHVSFAHQAGIVGAFGKAITTTVPALKYTETEAGVEQRAMRAENNVRVSDWTFPNNNHIIIPGFTQRDPWVDICVWMVPVDRENAIRFFIYSAPMQGADAERFTQYFEQYGEYNPADYHEELFDKGIYPTEQLIQLTGAQDYVATVGQGAIADTENERLGKSDAGVVFLRRLFWRELDALESGGQTKQWRKLTKPAELPHPPVPT</sequence>
<proteinExistence type="predicted"/>
<dbReference type="Proteomes" id="UP000277294">
    <property type="component" value="Unassembled WGS sequence"/>
</dbReference>
<dbReference type="SUPFAM" id="SSF55961">
    <property type="entry name" value="Bet v1-like"/>
    <property type="match status" value="1"/>
</dbReference>
<organism evidence="8 9">
    <name type="scientific">Pigmentiphaga humi</name>
    <dbReference type="NCBI Taxonomy" id="2478468"/>
    <lineage>
        <taxon>Bacteria</taxon>
        <taxon>Pseudomonadati</taxon>
        <taxon>Pseudomonadota</taxon>
        <taxon>Betaproteobacteria</taxon>
        <taxon>Burkholderiales</taxon>
        <taxon>Alcaligenaceae</taxon>
        <taxon>Pigmentiphaga</taxon>
    </lineage>
</organism>
<dbReference type="InterPro" id="IPR017941">
    <property type="entry name" value="Rieske_2Fe-2S"/>
</dbReference>
<accession>A0A3P4B6W8</accession>
<dbReference type="PANTHER" id="PTHR21266">
    <property type="entry name" value="IRON-SULFUR DOMAIN CONTAINING PROTEIN"/>
    <property type="match status" value="1"/>
</dbReference>
<keyword evidence="2" id="KW-0479">Metal-binding</keyword>
<feature type="domain" description="Rieske" evidence="7">
    <location>
        <begin position="38"/>
        <end position="139"/>
    </location>
</feature>
<dbReference type="InterPro" id="IPR036922">
    <property type="entry name" value="Rieske_2Fe-2S_sf"/>
</dbReference>
<dbReference type="EC" id="1.14.12.-" evidence="8"/>
<gene>
    <name evidence="8" type="primary">pobA_10</name>
    <name evidence="8" type="ORF">PIGHUM_04122</name>
</gene>
<evidence type="ECO:0000259" key="7">
    <source>
        <dbReference type="PROSITE" id="PS51296"/>
    </source>
</evidence>
<evidence type="ECO:0000256" key="5">
    <source>
        <dbReference type="ARBA" id="ARBA00023014"/>
    </source>
</evidence>
<dbReference type="PROSITE" id="PS51296">
    <property type="entry name" value="RIESKE"/>
    <property type="match status" value="1"/>
</dbReference>
<dbReference type="InterPro" id="IPR015881">
    <property type="entry name" value="ARHD_Rieske_2Fe_2S"/>
</dbReference>